<name>A0ABN1XYK1_9ACTN</name>
<dbReference type="Gene3D" id="1.10.260.40">
    <property type="entry name" value="lambda repressor-like DNA-binding domains"/>
    <property type="match status" value="1"/>
</dbReference>
<evidence type="ECO:0000256" key="1">
    <source>
        <dbReference type="SAM" id="MobiDB-lite"/>
    </source>
</evidence>
<evidence type="ECO:0000313" key="4">
    <source>
        <dbReference type="Proteomes" id="UP001499863"/>
    </source>
</evidence>
<comment type="caution">
    <text evidence="3">The sequence shown here is derived from an EMBL/GenBank/DDBJ whole genome shotgun (WGS) entry which is preliminary data.</text>
</comment>
<dbReference type="PROSITE" id="PS50943">
    <property type="entry name" value="HTH_CROC1"/>
    <property type="match status" value="1"/>
</dbReference>
<sequence>MNHGEWRTRRARRLLGETVEESAAYVEAGYAFALGQAVYDRRTELGLSQAELARRAGMTQPQISTIEGGDSLPTLPLLRRLARALDAALTIDLDGDASSFVFSPHGDRPEDGTEGGAGRSAA</sequence>
<dbReference type="SUPFAM" id="SSF47413">
    <property type="entry name" value="lambda repressor-like DNA-binding domains"/>
    <property type="match status" value="1"/>
</dbReference>
<dbReference type="Pfam" id="PF01381">
    <property type="entry name" value="HTH_3"/>
    <property type="match status" value="1"/>
</dbReference>
<dbReference type="Proteomes" id="UP001499863">
    <property type="component" value="Unassembled WGS sequence"/>
</dbReference>
<dbReference type="RefSeq" id="WP_344333357.1">
    <property type="nucleotide sequence ID" value="NZ_BAAAKJ010000132.1"/>
</dbReference>
<feature type="region of interest" description="Disordered" evidence="1">
    <location>
        <begin position="97"/>
        <end position="122"/>
    </location>
</feature>
<feature type="domain" description="HTH cro/C1-type" evidence="2">
    <location>
        <begin position="38"/>
        <end position="93"/>
    </location>
</feature>
<evidence type="ECO:0000259" key="2">
    <source>
        <dbReference type="PROSITE" id="PS50943"/>
    </source>
</evidence>
<dbReference type="EMBL" id="BAAAKJ010000132">
    <property type="protein sequence ID" value="GAA1393060.1"/>
    <property type="molecule type" value="Genomic_DNA"/>
</dbReference>
<protein>
    <recommendedName>
        <fullName evidence="2">HTH cro/C1-type domain-containing protein</fullName>
    </recommendedName>
</protein>
<keyword evidence="4" id="KW-1185">Reference proteome</keyword>
<dbReference type="CDD" id="cd00093">
    <property type="entry name" value="HTH_XRE"/>
    <property type="match status" value="1"/>
</dbReference>
<proteinExistence type="predicted"/>
<organism evidence="3 4">
    <name type="scientific">Kitasatospora putterlickiae</name>
    <dbReference type="NCBI Taxonomy" id="221725"/>
    <lineage>
        <taxon>Bacteria</taxon>
        <taxon>Bacillati</taxon>
        <taxon>Actinomycetota</taxon>
        <taxon>Actinomycetes</taxon>
        <taxon>Kitasatosporales</taxon>
        <taxon>Streptomycetaceae</taxon>
        <taxon>Kitasatospora</taxon>
    </lineage>
</organism>
<evidence type="ECO:0000313" key="3">
    <source>
        <dbReference type="EMBL" id="GAA1393060.1"/>
    </source>
</evidence>
<dbReference type="InterPro" id="IPR001387">
    <property type="entry name" value="Cro/C1-type_HTH"/>
</dbReference>
<dbReference type="InterPro" id="IPR010982">
    <property type="entry name" value="Lambda_DNA-bd_dom_sf"/>
</dbReference>
<reference evidence="3 4" key="1">
    <citation type="journal article" date="2019" name="Int. J. Syst. Evol. Microbiol.">
        <title>The Global Catalogue of Microorganisms (GCM) 10K type strain sequencing project: providing services to taxonomists for standard genome sequencing and annotation.</title>
        <authorList>
            <consortium name="The Broad Institute Genomics Platform"/>
            <consortium name="The Broad Institute Genome Sequencing Center for Infectious Disease"/>
            <person name="Wu L."/>
            <person name="Ma J."/>
        </authorList>
    </citation>
    <scope>NUCLEOTIDE SEQUENCE [LARGE SCALE GENOMIC DNA]</scope>
    <source>
        <strain evidence="3 4">JCM 12393</strain>
    </source>
</reference>
<dbReference type="SMART" id="SM00530">
    <property type="entry name" value="HTH_XRE"/>
    <property type="match status" value="1"/>
</dbReference>
<accession>A0ABN1XYK1</accession>
<gene>
    <name evidence="3" type="ORF">GCM10009639_25600</name>
</gene>